<dbReference type="PANTHER" id="PTHR43391:SF26">
    <property type="entry name" value="BLL7251 PROTEIN"/>
    <property type="match status" value="1"/>
</dbReference>
<evidence type="ECO:0000256" key="3">
    <source>
        <dbReference type="RuleBase" id="RU000363"/>
    </source>
</evidence>
<proteinExistence type="inferred from homology"/>
<dbReference type="InterPro" id="IPR036291">
    <property type="entry name" value="NAD(P)-bd_dom_sf"/>
</dbReference>
<dbReference type="Proteomes" id="UP000319771">
    <property type="component" value="Unassembled WGS sequence"/>
</dbReference>
<comment type="similarity">
    <text evidence="1 3">Belongs to the short-chain dehydrogenases/reductases (SDR) family.</text>
</comment>
<evidence type="ECO:0000256" key="1">
    <source>
        <dbReference type="ARBA" id="ARBA00006484"/>
    </source>
</evidence>
<dbReference type="PRINTS" id="PR00080">
    <property type="entry name" value="SDRFAMILY"/>
</dbReference>
<dbReference type="NCBIfam" id="NF004843">
    <property type="entry name" value="PRK06194.1"/>
    <property type="match status" value="1"/>
</dbReference>
<sequence length="303" mass="32524">MRDLRGRVAVVTGAASGIGLAMARRFAKEGMRVVLADVEEAALEQATASLTGQGHPALGVRCDVRQWESVKALAEATLAEFGAVHVVCNNAGVARAPGGGYMWDYDLNDWTWILGVNVMGVVHGIRAFVPLLLAQGDEGHVVNTSSGNGGISPLRALPIYAASKSAVTQITECLYGQLAAVTDKVHASVLFPGPRALNTGLWNAERNRPPELAWSKPRRTNTFEGMRAKLVKLGAVFEETPLSEVAELVLQGIREERFWLLPKTEGSDASIRRRAESMLARSNPDYMIDKLPVEAGGLGEVGK</sequence>
<dbReference type="Pfam" id="PF00106">
    <property type="entry name" value="adh_short"/>
    <property type="match status" value="1"/>
</dbReference>
<dbReference type="EMBL" id="VBPB01000327">
    <property type="protein sequence ID" value="TMQ69235.1"/>
    <property type="molecule type" value="Genomic_DNA"/>
</dbReference>
<dbReference type="Gene3D" id="3.40.50.720">
    <property type="entry name" value="NAD(P)-binding Rossmann-like Domain"/>
    <property type="match status" value="1"/>
</dbReference>
<organism evidence="4 5">
    <name type="scientific">Eiseniibacteriota bacterium</name>
    <dbReference type="NCBI Taxonomy" id="2212470"/>
    <lineage>
        <taxon>Bacteria</taxon>
        <taxon>Candidatus Eiseniibacteriota</taxon>
    </lineage>
</organism>
<dbReference type="AlphaFoldDB" id="A0A538TZZ8"/>
<reference evidence="4 5" key="1">
    <citation type="journal article" date="2019" name="Nat. Microbiol.">
        <title>Mediterranean grassland soil C-N compound turnover is dependent on rainfall and depth, and is mediated by genomically divergent microorganisms.</title>
        <authorList>
            <person name="Diamond S."/>
            <person name="Andeer P.F."/>
            <person name="Li Z."/>
            <person name="Crits-Christoph A."/>
            <person name="Burstein D."/>
            <person name="Anantharaman K."/>
            <person name="Lane K.R."/>
            <person name="Thomas B.C."/>
            <person name="Pan C."/>
            <person name="Northen T.R."/>
            <person name="Banfield J.F."/>
        </authorList>
    </citation>
    <scope>NUCLEOTIDE SEQUENCE [LARGE SCALE GENOMIC DNA]</scope>
    <source>
        <strain evidence="4">WS_11</strain>
    </source>
</reference>
<evidence type="ECO:0000256" key="2">
    <source>
        <dbReference type="ARBA" id="ARBA00023002"/>
    </source>
</evidence>
<evidence type="ECO:0000313" key="5">
    <source>
        <dbReference type="Proteomes" id="UP000319771"/>
    </source>
</evidence>
<comment type="caution">
    <text evidence="4">The sequence shown here is derived from an EMBL/GenBank/DDBJ whole genome shotgun (WGS) entry which is preliminary data.</text>
</comment>
<name>A0A538TZZ8_UNCEI</name>
<dbReference type="GO" id="GO:0016491">
    <property type="term" value="F:oxidoreductase activity"/>
    <property type="evidence" value="ECO:0007669"/>
    <property type="project" value="UniProtKB-KW"/>
</dbReference>
<protein>
    <submittedName>
        <fullName evidence="4">SDR family NAD(P)-dependent oxidoreductase</fullName>
    </submittedName>
</protein>
<evidence type="ECO:0000313" key="4">
    <source>
        <dbReference type="EMBL" id="TMQ69235.1"/>
    </source>
</evidence>
<keyword evidence="2" id="KW-0560">Oxidoreductase</keyword>
<dbReference type="SUPFAM" id="SSF51735">
    <property type="entry name" value="NAD(P)-binding Rossmann-fold domains"/>
    <property type="match status" value="1"/>
</dbReference>
<dbReference type="CDD" id="cd05233">
    <property type="entry name" value="SDR_c"/>
    <property type="match status" value="1"/>
</dbReference>
<dbReference type="PRINTS" id="PR00081">
    <property type="entry name" value="GDHRDH"/>
</dbReference>
<accession>A0A538TZZ8</accession>
<dbReference type="PANTHER" id="PTHR43391">
    <property type="entry name" value="RETINOL DEHYDROGENASE-RELATED"/>
    <property type="match status" value="1"/>
</dbReference>
<gene>
    <name evidence="4" type="ORF">E6K81_15370</name>
</gene>
<dbReference type="InterPro" id="IPR002347">
    <property type="entry name" value="SDR_fam"/>
</dbReference>